<accession>A0ABW8C8V6</accession>
<keyword evidence="1" id="KW-0732">Signal</keyword>
<dbReference type="Proteomes" id="UP001614394">
    <property type="component" value="Unassembled WGS sequence"/>
</dbReference>
<keyword evidence="3" id="KW-1185">Reference proteome</keyword>
<sequence length="168" mass="17708">MKALRGTAPGRRGVLLLGVVAVLAACDSTAENADENKVRSDTEPLERRFTALGPLTDAHWLGFALGEQSRVPAPGPTDIRVVGFAQLRHGAGAAIIAAGDRDFRPEAPAPLPGPLADFMPQGANWVRSPSFDGEVTRDNYPGAFYLDPASDRVCFDTVNPSVAIDAGL</sequence>
<feature type="chain" id="PRO_5046127527" description="Lipoprotein" evidence="1">
    <location>
        <begin position="34"/>
        <end position="168"/>
    </location>
</feature>
<proteinExistence type="predicted"/>
<dbReference type="EMBL" id="JBITYG010000004">
    <property type="protein sequence ID" value="MFI9102312.1"/>
    <property type="molecule type" value="Genomic_DNA"/>
</dbReference>
<name>A0ABW8C8V6_9ACTN</name>
<comment type="caution">
    <text evidence="2">The sequence shown here is derived from an EMBL/GenBank/DDBJ whole genome shotgun (WGS) entry which is preliminary data.</text>
</comment>
<gene>
    <name evidence="2" type="ORF">ACIGXA_17485</name>
</gene>
<feature type="signal peptide" evidence="1">
    <location>
        <begin position="1"/>
        <end position="33"/>
    </location>
</feature>
<reference evidence="2 3" key="1">
    <citation type="submission" date="2024-10" db="EMBL/GenBank/DDBJ databases">
        <title>The Natural Products Discovery Center: Release of the First 8490 Sequenced Strains for Exploring Actinobacteria Biosynthetic Diversity.</title>
        <authorList>
            <person name="Kalkreuter E."/>
            <person name="Kautsar S.A."/>
            <person name="Yang D."/>
            <person name="Bader C.D."/>
            <person name="Teijaro C.N."/>
            <person name="Fluegel L."/>
            <person name="Davis C.M."/>
            <person name="Simpson J.R."/>
            <person name="Lauterbach L."/>
            <person name="Steele A.D."/>
            <person name="Gui C."/>
            <person name="Meng S."/>
            <person name="Li G."/>
            <person name="Viehrig K."/>
            <person name="Ye F."/>
            <person name="Su P."/>
            <person name="Kiefer A.F."/>
            <person name="Nichols A."/>
            <person name="Cepeda A.J."/>
            <person name="Yan W."/>
            <person name="Fan B."/>
            <person name="Jiang Y."/>
            <person name="Adhikari A."/>
            <person name="Zheng C.-J."/>
            <person name="Schuster L."/>
            <person name="Cowan T.M."/>
            <person name="Smanski M.J."/>
            <person name="Chevrette M.G."/>
            <person name="De Carvalho L.P.S."/>
            <person name="Shen B."/>
        </authorList>
    </citation>
    <scope>NUCLEOTIDE SEQUENCE [LARGE SCALE GENOMIC DNA]</scope>
    <source>
        <strain evidence="2 3">NPDC053399</strain>
    </source>
</reference>
<evidence type="ECO:0008006" key="4">
    <source>
        <dbReference type="Google" id="ProtNLM"/>
    </source>
</evidence>
<evidence type="ECO:0000313" key="3">
    <source>
        <dbReference type="Proteomes" id="UP001614394"/>
    </source>
</evidence>
<organism evidence="2 3">
    <name type="scientific">Streptomyces fildesensis</name>
    <dbReference type="NCBI Taxonomy" id="375757"/>
    <lineage>
        <taxon>Bacteria</taxon>
        <taxon>Bacillati</taxon>
        <taxon>Actinomycetota</taxon>
        <taxon>Actinomycetes</taxon>
        <taxon>Kitasatosporales</taxon>
        <taxon>Streptomycetaceae</taxon>
        <taxon>Streptomyces</taxon>
    </lineage>
</organism>
<evidence type="ECO:0000313" key="2">
    <source>
        <dbReference type="EMBL" id="MFI9102312.1"/>
    </source>
</evidence>
<dbReference type="PROSITE" id="PS51257">
    <property type="entry name" value="PROKAR_LIPOPROTEIN"/>
    <property type="match status" value="1"/>
</dbReference>
<dbReference type="RefSeq" id="WP_399649778.1">
    <property type="nucleotide sequence ID" value="NZ_JBITYG010000004.1"/>
</dbReference>
<evidence type="ECO:0000256" key="1">
    <source>
        <dbReference type="SAM" id="SignalP"/>
    </source>
</evidence>
<protein>
    <recommendedName>
        <fullName evidence="4">Lipoprotein</fullName>
    </recommendedName>
</protein>